<dbReference type="GeneID" id="24881820"/>
<sequence>MVEISHNISLLSVCDATPTSFGSFEEFLVSLSSKIKQEGWTHIIVFRDRPIENVEKSLLNLDTKIKIVKPSKLGIINFVRFYKIIKEVQPNYVHFHFYPIYSIMNYLSFLLDVKIIYTDHMGSRKPNSIVKKIMRKPYYFTCSKFFSPGIEKIICVSEFVKSKYSKEYGINPKKMCVIYNGINTARFQKKINTKGIREKYNLKEKFIVTCVGIRFDKGPHCLVKAASLILQRVPNVQFVLVGDGKFKNYLEKLIDDHKVKDHIIMTGTLTDVTDIYSISSCVVVPSICEEAFCFIVAEAMAMEVPVIAFDSGAIKEVIHNKFQVVPKDHTVLADRVVEILTEEDTSDKKEMRAHIIENFPLEKCVNEHILLYKKLLNSK</sequence>
<dbReference type="EC" id="2.4.1.-" evidence="3"/>
<dbReference type="Gene3D" id="3.40.50.2000">
    <property type="entry name" value="Glycogen Phosphorylase B"/>
    <property type="match status" value="2"/>
</dbReference>
<organism evidence="3 4">
    <name type="scientific">Methanosarcina mazei C16</name>
    <dbReference type="NCBI Taxonomy" id="1434113"/>
    <lineage>
        <taxon>Archaea</taxon>
        <taxon>Methanobacteriati</taxon>
        <taxon>Methanobacteriota</taxon>
        <taxon>Stenosarchaea group</taxon>
        <taxon>Methanomicrobia</taxon>
        <taxon>Methanosarcinales</taxon>
        <taxon>Methanosarcinaceae</taxon>
        <taxon>Methanosarcina</taxon>
    </lineage>
</organism>
<keyword evidence="3" id="KW-0808">Transferase</keyword>
<dbReference type="PANTHER" id="PTHR45947:SF3">
    <property type="entry name" value="SULFOQUINOVOSYL TRANSFERASE SQD2"/>
    <property type="match status" value="1"/>
</dbReference>
<evidence type="ECO:0000313" key="4">
    <source>
        <dbReference type="Proteomes" id="UP000033071"/>
    </source>
</evidence>
<feature type="domain" description="Glycosyltransferase subfamily 4-like N-terminal" evidence="2">
    <location>
        <begin position="28"/>
        <end position="186"/>
    </location>
</feature>
<dbReference type="Pfam" id="PF13439">
    <property type="entry name" value="Glyco_transf_4"/>
    <property type="match status" value="1"/>
</dbReference>
<dbReference type="AlphaFoldDB" id="A0A0E3RZ26"/>
<dbReference type="SUPFAM" id="SSF53756">
    <property type="entry name" value="UDP-Glycosyltransferase/glycogen phosphorylase"/>
    <property type="match status" value="1"/>
</dbReference>
<dbReference type="GO" id="GO:0016757">
    <property type="term" value="F:glycosyltransferase activity"/>
    <property type="evidence" value="ECO:0007669"/>
    <property type="project" value="UniProtKB-KW"/>
</dbReference>
<keyword evidence="3" id="KW-0328">Glycosyltransferase</keyword>
<dbReference type="PANTHER" id="PTHR45947">
    <property type="entry name" value="SULFOQUINOVOSYL TRANSFERASE SQD2"/>
    <property type="match status" value="1"/>
</dbReference>
<evidence type="ECO:0000259" key="1">
    <source>
        <dbReference type="Pfam" id="PF00534"/>
    </source>
</evidence>
<dbReference type="EMBL" id="CP009514">
    <property type="protein sequence ID" value="AKB71757.1"/>
    <property type="molecule type" value="Genomic_DNA"/>
</dbReference>
<reference evidence="3 4" key="1">
    <citation type="submission" date="2014-07" db="EMBL/GenBank/DDBJ databases">
        <title>Methanogenic archaea and the global carbon cycle.</title>
        <authorList>
            <person name="Henriksen J.R."/>
            <person name="Luke J."/>
            <person name="Reinhart S."/>
            <person name="Benedict M.N."/>
            <person name="Youngblut N.D."/>
            <person name="Metcalf M.E."/>
            <person name="Whitaker R.J."/>
            <person name="Metcalf W.W."/>
        </authorList>
    </citation>
    <scope>NUCLEOTIDE SEQUENCE [LARGE SCALE GENOMIC DNA]</scope>
    <source>
        <strain evidence="3 4">C16</strain>
    </source>
</reference>
<accession>A0A0E3RZ26</accession>
<dbReference type="RefSeq" id="WP_048042114.1">
    <property type="nucleotide sequence ID" value="NZ_CP009514.1"/>
</dbReference>
<dbReference type="PATRIC" id="fig|1434113.4.peg.2337"/>
<gene>
    <name evidence="3" type="ORF">MSMAC_1867</name>
</gene>
<name>A0A0E3RZ26_METMZ</name>
<dbReference type="CDD" id="cd03801">
    <property type="entry name" value="GT4_PimA-like"/>
    <property type="match status" value="1"/>
</dbReference>
<evidence type="ECO:0000259" key="2">
    <source>
        <dbReference type="Pfam" id="PF13439"/>
    </source>
</evidence>
<protein>
    <submittedName>
        <fullName evidence="3">Glycosyltransferase</fullName>
        <ecNumber evidence="3">2.4.1.-</ecNumber>
    </submittedName>
</protein>
<dbReference type="Pfam" id="PF00534">
    <property type="entry name" value="Glycos_transf_1"/>
    <property type="match status" value="1"/>
</dbReference>
<feature type="domain" description="Glycosyl transferase family 1" evidence="1">
    <location>
        <begin position="196"/>
        <end position="358"/>
    </location>
</feature>
<dbReference type="InterPro" id="IPR028098">
    <property type="entry name" value="Glyco_trans_4-like_N"/>
</dbReference>
<proteinExistence type="predicted"/>
<dbReference type="KEGG" id="mmac:MSMAC_1867"/>
<dbReference type="HOGENOM" id="CLU_009583_0_3_2"/>
<dbReference type="InterPro" id="IPR001296">
    <property type="entry name" value="Glyco_trans_1"/>
</dbReference>
<evidence type="ECO:0000313" key="3">
    <source>
        <dbReference type="EMBL" id="AKB71757.1"/>
    </source>
</evidence>
<dbReference type="InterPro" id="IPR050194">
    <property type="entry name" value="Glycosyltransferase_grp1"/>
</dbReference>
<dbReference type="Proteomes" id="UP000033071">
    <property type="component" value="Chromosome"/>
</dbReference>